<comment type="similarity">
    <text evidence="2">Belongs to the Toll-like receptor family.</text>
</comment>
<evidence type="ECO:0000256" key="11">
    <source>
        <dbReference type="SAM" id="Phobius"/>
    </source>
</evidence>
<feature type="transmembrane region" description="Helical" evidence="11">
    <location>
        <begin position="513"/>
        <end position="536"/>
    </location>
</feature>
<dbReference type="Proteomes" id="UP001347796">
    <property type="component" value="Unassembled WGS sequence"/>
</dbReference>
<dbReference type="Pfam" id="PF13855">
    <property type="entry name" value="LRR_8"/>
    <property type="match status" value="1"/>
</dbReference>
<dbReference type="InterPro" id="IPR032675">
    <property type="entry name" value="LRR_dom_sf"/>
</dbReference>
<keyword evidence="3" id="KW-0433">Leucine-rich repeat</keyword>
<evidence type="ECO:0000313" key="15">
    <source>
        <dbReference type="Proteomes" id="UP001347796"/>
    </source>
</evidence>
<name>A0AAN8KH02_PATCE</name>
<evidence type="ECO:0000256" key="5">
    <source>
        <dbReference type="ARBA" id="ARBA00022729"/>
    </source>
</evidence>
<dbReference type="SUPFAM" id="SSF52047">
    <property type="entry name" value="RNI-like"/>
    <property type="match status" value="1"/>
</dbReference>
<dbReference type="InterPro" id="IPR001611">
    <property type="entry name" value="Leu-rich_rpt"/>
</dbReference>
<keyword evidence="9" id="KW-0675">Receptor</keyword>
<dbReference type="SMART" id="SM00082">
    <property type="entry name" value="LRRCT"/>
    <property type="match status" value="2"/>
</dbReference>
<protein>
    <recommendedName>
        <fullName evidence="13">TIR domain-containing protein</fullName>
    </recommendedName>
</protein>
<keyword evidence="4 11" id="KW-0812">Transmembrane</keyword>
<gene>
    <name evidence="14" type="ORF">SNE40_000424</name>
</gene>
<accession>A0AAN8KH02</accession>
<evidence type="ECO:0000256" key="1">
    <source>
        <dbReference type="ARBA" id="ARBA00004479"/>
    </source>
</evidence>
<dbReference type="Gene3D" id="3.80.10.10">
    <property type="entry name" value="Ribonuclease Inhibitor"/>
    <property type="match status" value="3"/>
</dbReference>
<evidence type="ECO:0000256" key="8">
    <source>
        <dbReference type="ARBA" id="ARBA00023136"/>
    </source>
</evidence>
<evidence type="ECO:0000256" key="4">
    <source>
        <dbReference type="ARBA" id="ARBA00022692"/>
    </source>
</evidence>
<keyword evidence="8 11" id="KW-0472">Membrane</keyword>
<evidence type="ECO:0000256" key="3">
    <source>
        <dbReference type="ARBA" id="ARBA00022614"/>
    </source>
</evidence>
<evidence type="ECO:0000259" key="13">
    <source>
        <dbReference type="PROSITE" id="PS50104"/>
    </source>
</evidence>
<evidence type="ECO:0000256" key="9">
    <source>
        <dbReference type="ARBA" id="ARBA00023170"/>
    </source>
</evidence>
<dbReference type="InterPro" id="IPR000157">
    <property type="entry name" value="TIR_dom"/>
</dbReference>
<feature type="domain" description="TIR" evidence="13">
    <location>
        <begin position="575"/>
        <end position="708"/>
    </location>
</feature>
<organism evidence="14 15">
    <name type="scientific">Patella caerulea</name>
    <name type="common">Rayed Mediterranean limpet</name>
    <dbReference type="NCBI Taxonomy" id="87958"/>
    <lineage>
        <taxon>Eukaryota</taxon>
        <taxon>Metazoa</taxon>
        <taxon>Spiralia</taxon>
        <taxon>Lophotrochozoa</taxon>
        <taxon>Mollusca</taxon>
        <taxon>Gastropoda</taxon>
        <taxon>Patellogastropoda</taxon>
        <taxon>Patelloidea</taxon>
        <taxon>Patellidae</taxon>
        <taxon>Patella</taxon>
    </lineage>
</organism>
<dbReference type="InterPro" id="IPR035897">
    <property type="entry name" value="Toll_tir_struct_dom_sf"/>
</dbReference>
<evidence type="ECO:0000256" key="2">
    <source>
        <dbReference type="ARBA" id="ARBA00009634"/>
    </source>
</evidence>
<evidence type="ECO:0000256" key="7">
    <source>
        <dbReference type="ARBA" id="ARBA00022989"/>
    </source>
</evidence>
<dbReference type="Pfam" id="PF01582">
    <property type="entry name" value="TIR"/>
    <property type="match status" value="1"/>
</dbReference>
<dbReference type="GO" id="GO:0007165">
    <property type="term" value="P:signal transduction"/>
    <property type="evidence" value="ECO:0007669"/>
    <property type="project" value="InterPro"/>
</dbReference>
<evidence type="ECO:0000313" key="14">
    <source>
        <dbReference type="EMBL" id="KAK6194888.1"/>
    </source>
</evidence>
<keyword evidence="7 11" id="KW-1133">Transmembrane helix</keyword>
<feature type="signal peptide" evidence="12">
    <location>
        <begin position="1"/>
        <end position="21"/>
    </location>
</feature>
<dbReference type="SMART" id="SM00369">
    <property type="entry name" value="LRR_TYP"/>
    <property type="match status" value="5"/>
</dbReference>
<keyword evidence="10" id="KW-0325">Glycoprotein</keyword>
<dbReference type="Pfam" id="PF00560">
    <property type="entry name" value="LRR_1"/>
    <property type="match status" value="1"/>
</dbReference>
<dbReference type="AlphaFoldDB" id="A0AAN8KH02"/>
<dbReference type="GO" id="GO:0005886">
    <property type="term" value="C:plasma membrane"/>
    <property type="evidence" value="ECO:0007669"/>
    <property type="project" value="TreeGrafter"/>
</dbReference>
<dbReference type="InterPro" id="IPR000483">
    <property type="entry name" value="Cys-rich_flank_reg_C"/>
</dbReference>
<reference evidence="14 15" key="1">
    <citation type="submission" date="2024-01" db="EMBL/GenBank/DDBJ databases">
        <title>The genome of the rayed Mediterranean limpet Patella caerulea (Linnaeus, 1758).</title>
        <authorList>
            <person name="Anh-Thu Weber A."/>
            <person name="Halstead-Nussloch G."/>
        </authorList>
    </citation>
    <scope>NUCLEOTIDE SEQUENCE [LARGE SCALE GENOMIC DNA]</scope>
    <source>
        <strain evidence="14">AATW-2023a</strain>
        <tissue evidence="14">Whole specimen</tissue>
    </source>
</reference>
<dbReference type="PANTHER" id="PTHR24365:SF541">
    <property type="entry name" value="PROTEIN TOLL-RELATED"/>
    <property type="match status" value="1"/>
</dbReference>
<keyword evidence="5 12" id="KW-0732">Signal</keyword>
<keyword evidence="6" id="KW-0677">Repeat</keyword>
<dbReference type="EMBL" id="JAZGQO010000001">
    <property type="protein sequence ID" value="KAK6194888.1"/>
    <property type="molecule type" value="Genomic_DNA"/>
</dbReference>
<evidence type="ECO:0000256" key="10">
    <source>
        <dbReference type="ARBA" id="ARBA00023180"/>
    </source>
</evidence>
<dbReference type="PANTHER" id="PTHR24365">
    <property type="entry name" value="TOLL-LIKE RECEPTOR"/>
    <property type="match status" value="1"/>
</dbReference>
<feature type="chain" id="PRO_5042844621" description="TIR domain-containing protein" evidence="12">
    <location>
        <begin position="22"/>
        <end position="712"/>
    </location>
</feature>
<dbReference type="SUPFAM" id="SSF52200">
    <property type="entry name" value="Toll/Interleukin receptor TIR domain"/>
    <property type="match status" value="1"/>
</dbReference>
<dbReference type="GO" id="GO:0038023">
    <property type="term" value="F:signaling receptor activity"/>
    <property type="evidence" value="ECO:0007669"/>
    <property type="project" value="TreeGrafter"/>
</dbReference>
<comment type="subcellular location">
    <subcellularLocation>
        <location evidence="1">Membrane</location>
        <topology evidence="1">Single-pass type I membrane protein</topology>
    </subcellularLocation>
</comment>
<dbReference type="Gene3D" id="3.40.50.10140">
    <property type="entry name" value="Toll/interleukin-1 receptor homology (TIR) domain"/>
    <property type="match status" value="1"/>
</dbReference>
<proteinExistence type="inferred from homology"/>
<evidence type="ECO:0000256" key="12">
    <source>
        <dbReference type="SAM" id="SignalP"/>
    </source>
</evidence>
<comment type="caution">
    <text evidence="14">The sequence shown here is derived from an EMBL/GenBank/DDBJ whole genome shotgun (WGS) entry which is preliminary data.</text>
</comment>
<dbReference type="PROSITE" id="PS50104">
    <property type="entry name" value="TIR"/>
    <property type="match status" value="1"/>
</dbReference>
<sequence length="712" mass="81726">MDRIYVLLLTWFSMTFHTVSSDECLCGDNLVVVKLYRHDLSLNLSDVDDFYDVDVSNDSITDLQNLLSSSLTSIRHRILHLDLSYNYIQQVQRSFFTALPKLRSIVLSANNISAVDKDVFMDARCLQTIDISRNNIEQLPTGLLGKQGEVMRIKKFDASHNQIRSIGSELFHKGLIYLKNVDISYNNMEYFDFWPYKTKSINQNKLSGCPIHVDVSPVRYNFISVMGYTFNLSHNNISYFKNDFKIKPGQQKNFIVDLTFNNLKDFACCLKALNAETPSDIAILRLELNNNPWFCDCSVYDAARKFSNSVYTDQARTYLYCHDPPDLQNKSFGYLMENTDKLICNVSDDCPAGCLCQERPSESLLAVDCSMVKTLTELPYRLPTYPRISLNVSGNQIQIIAARKYAHALTRLDVSRNKLINIHPKFFDETKMLTFVDLSNNSLTSLPIALRNLRIPLSDVRVGNNSLICSCDTLWMNEWLKETNGTNLTCTVDGNVQNMDSVTYNSLTCYRDILLLACFVSVGLICVVIISVAVVYKYRYETSVLLYHTFGVRPFDKPKQEQPMDVEDEEEAPVFTNDVYISSNRQNPKIIGWVIKTLLPKLENFKKTCYYPPKDDNLGDSIADVITSAMESSRNILVILDDSKLDKDWCMEEFYMGHNIAGKVILVLFDSPTKFEDIETEPIKTYINRKDYIQMNHKLFWPKLEYELSKGN</sequence>
<keyword evidence="15" id="KW-1185">Reference proteome</keyword>
<dbReference type="InterPro" id="IPR003591">
    <property type="entry name" value="Leu-rich_rpt_typical-subtyp"/>
</dbReference>
<evidence type="ECO:0000256" key="6">
    <source>
        <dbReference type="ARBA" id="ARBA00022737"/>
    </source>
</evidence>